<dbReference type="PANTHER" id="PTHR15892">
    <property type="entry name" value="MITOCHONDRIAL RIBOSOMAL PROTEIN L30"/>
    <property type="match status" value="1"/>
</dbReference>
<evidence type="ECO:0000313" key="8">
    <source>
        <dbReference type="EMBL" id="TWI80090.1"/>
    </source>
</evidence>
<dbReference type="NCBIfam" id="TIGR01308">
    <property type="entry name" value="rpmD_bact"/>
    <property type="match status" value="1"/>
</dbReference>
<feature type="region of interest" description="Disordered" evidence="6">
    <location>
        <begin position="1"/>
        <end position="20"/>
    </location>
</feature>
<keyword evidence="9" id="KW-1185">Reference proteome</keyword>
<dbReference type="HAMAP" id="MF_01371_B">
    <property type="entry name" value="Ribosomal_uL30_B"/>
    <property type="match status" value="1"/>
</dbReference>
<dbReference type="EMBL" id="VLLF01000012">
    <property type="protein sequence ID" value="TWI80090.1"/>
    <property type="molecule type" value="Genomic_DNA"/>
</dbReference>
<evidence type="ECO:0000259" key="7">
    <source>
        <dbReference type="Pfam" id="PF00327"/>
    </source>
</evidence>
<organism evidence="8 9">
    <name type="scientific">Roseibium hamelinense</name>
    <dbReference type="NCBI Taxonomy" id="150831"/>
    <lineage>
        <taxon>Bacteria</taxon>
        <taxon>Pseudomonadati</taxon>
        <taxon>Pseudomonadota</taxon>
        <taxon>Alphaproteobacteria</taxon>
        <taxon>Hyphomicrobiales</taxon>
        <taxon>Stappiaceae</taxon>
        <taxon>Roseibium</taxon>
    </lineage>
</organism>
<dbReference type="GO" id="GO:0022625">
    <property type="term" value="C:cytosolic large ribosomal subunit"/>
    <property type="evidence" value="ECO:0007669"/>
    <property type="project" value="TreeGrafter"/>
</dbReference>
<dbReference type="AlphaFoldDB" id="A0A562SH50"/>
<feature type="domain" description="Large ribosomal subunit protein uL30-like ferredoxin-like fold" evidence="7">
    <location>
        <begin position="9"/>
        <end position="58"/>
    </location>
</feature>
<keyword evidence="4 5" id="KW-0687">Ribonucleoprotein</keyword>
<protein>
    <recommendedName>
        <fullName evidence="5">Large ribosomal subunit protein uL30</fullName>
    </recommendedName>
</protein>
<dbReference type="InterPro" id="IPR016082">
    <property type="entry name" value="Ribosomal_uL30_ferredoxin-like"/>
</dbReference>
<keyword evidence="3 5" id="KW-0689">Ribosomal protein</keyword>
<comment type="subunit">
    <text evidence="2 5">Part of the 50S ribosomal subunit.</text>
</comment>
<evidence type="ECO:0000256" key="1">
    <source>
        <dbReference type="ARBA" id="ARBA00007594"/>
    </source>
</evidence>
<dbReference type="PIRSF" id="PIRSF002211">
    <property type="entry name" value="Ribosomal_L30_bac-type"/>
    <property type="match status" value="1"/>
</dbReference>
<sequence length="65" mass="7354">MANTEKTITVEQTGSTLRRPKDQRATLIGLGLNKMHRRSTLKDTPEVRGMINKVQHLVRVVEDNA</sequence>
<dbReference type="Pfam" id="PF00327">
    <property type="entry name" value="Ribosomal_L30"/>
    <property type="match status" value="1"/>
</dbReference>
<proteinExistence type="inferred from homology"/>
<evidence type="ECO:0000313" key="9">
    <source>
        <dbReference type="Proteomes" id="UP000320593"/>
    </source>
</evidence>
<dbReference type="InterPro" id="IPR036919">
    <property type="entry name" value="Ribo_uL30_ferredoxin-like_sf"/>
</dbReference>
<feature type="compositionally biased region" description="Polar residues" evidence="6">
    <location>
        <begin position="1"/>
        <end position="16"/>
    </location>
</feature>
<dbReference type="GO" id="GO:0003735">
    <property type="term" value="F:structural constituent of ribosome"/>
    <property type="evidence" value="ECO:0007669"/>
    <property type="project" value="InterPro"/>
</dbReference>
<dbReference type="CDD" id="cd01658">
    <property type="entry name" value="Ribosomal_L30"/>
    <property type="match status" value="1"/>
</dbReference>
<dbReference type="RefSeq" id="WP_145347327.1">
    <property type="nucleotide sequence ID" value="NZ_SMLY01000079.1"/>
</dbReference>
<comment type="caution">
    <text evidence="8">The sequence shown here is derived from an EMBL/GenBank/DDBJ whole genome shotgun (WGS) entry which is preliminary data.</text>
</comment>
<evidence type="ECO:0000256" key="6">
    <source>
        <dbReference type="SAM" id="MobiDB-lite"/>
    </source>
</evidence>
<evidence type="ECO:0000256" key="3">
    <source>
        <dbReference type="ARBA" id="ARBA00022980"/>
    </source>
</evidence>
<comment type="similarity">
    <text evidence="1 5">Belongs to the universal ribosomal protein uL30 family.</text>
</comment>
<dbReference type="GO" id="GO:0006412">
    <property type="term" value="P:translation"/>
    <property type="evidence" value="ECO:0007669"/>
    <property type="project" value="UniProtKB-UniRule"/>
</dbReference>
<gene>
    <name evidence="5" type="primary">rpmD</name>
    <name evidence="8" type="ORF">JM93_04203</name>
</gene>
<dbReference type="Proteomes" id="UP000320593">
    <property type="component" value="Unassembled WGS sequence"/>
</dbReference>
<dbReference type="SUPFAM" id="SSF55129">
    <property type="entry name" value="Ribosomal protein L30p/L7e"/>
    <property type="match status" value="1"/>
</dbReference>
<dbReference type="InterPro" id="IPR005996">
    <property type="entry name" value="Ribosomal_uL30_bac-type"/>
</dbReference>
<reference evidence="8 9" key="1">
    <citation type="submission" date="2019-07" db="EMBL/GenBank/DDBJ databases">
        <title>Genomic Encyclopedia of Archaeal and Bacterial Type Strains, Phase II (KMG-II): from individual species to whole genera.</title>
        <authorList>
            <person name="Goeker M."/>
        </authorList>
    </citation>
    <scope>NUCLEOTIDE SEQUENCE [LARGE SCALE GENOMIC DNA]</scope>
    <source>
        <strain evidence="8 9">ATCC BAA-252</strain>
    </source>
</reference>
<evidence type="ECO:0000256" key="4">
    <source>
        <dbReference type="ARBA" id="ARBA00023274"/>
    </source>
</evidence>
<dbReference type="Gene3D" id="3.30.1390.20">
    <property type="entry name" value="Ribosomal protein L30, ferredoxin-like fold domain"/>
    <property type="match status" value="1"/>
</dbReference>
<evidence type="ECO:0000256" key="5">
    <source>
        <dbReference type="HAMAP-Rule" id="MF_01371"/>
    </source>
</evidence>
<name>A0A562SH50_9HYPH</name>
<dbReference type="OrthoDB" id="9812790at2"/>
<accession>A0A562SH50</accession>
<dbReference type="PANTHER" id="PTHR15892:SF2">
    <property type="entry name" value="LARGE RIBOSOMAL SUBUNIT PROTEIN UL30M"/>
    <property type="match status" value="1"/>
</dbReference>
<evidence type="ECO:0000256" key="2">
    <source>
        <dbReference type="ARBA" id="ARBA00011838"/>
    </source>
</evidence>